<dbReference type="Pfam" id="PF02847">
    <property type="entry name" value="MA3"/>
    <property type="match status" value="1"/>
</dbReference>
<keyword evidence="4" id="KW-0508">mRNA splicing</keyword>
<reference evidence="10 11" key="1">
    <citation type="journal article" date="2014" name="Nat. Genet.">
        <title>Genome and transcriptome of the porcine whipworm Trichuris suis.</title>
        <authorList>
            <person name="Jex A.R."/>
            <person name="Nejsum P."/>
            <person name="Schwarz E.M."/>
            <person name="Hu L."/>
            <person name="Young N.D."/>
            <person name="Hall R.S."/>
            <person name="Korhonen P.K."/>
            <person name="Liao S."/>
            <person name="Thamsborg S."/>
            <person name="Xia J."/>
            <person name="Xu P."/>
            <person name="Wang S."/>
            <person name="Scheerlinck J.P."/>
            <person name="Hofmann A."/>
            <person name="Sternberg P.W."/>
            <person name="Wang J."/>
            <person name="Gasser R.B."/>
        </authorList>
    </citation>
    <scope>NUCLEOTIDE SEQUENCE [LARGE SCALE GENOMIC DNA]</scope>
    <source>
        <strain evidence="10">DCEP-RM93M</strain>
    </source>
</reference>
<feature type="compositionally biased region" description="Basic and acidic residues" evidence="8">
    <location>
        <begin position="298"/>
        <end position="328"/>
    </location>
</feature>
<evidence type="ECO:0000259" key="9">
    <source>
        <dbReference type="PROSITE" id="PS51366"/>
    </source>
</evidence>
<evidence type="ECO:0000313" key="11">
    <source>
        <dbReference type="Proteomes" id="UP000030764"/>
    </source>
</evidence>
<feature type="compositionally biased region" description="Basic and acidic residues" evidence="8">
    <location>
        <begin position="409"/>
        <end position="423"/>
    </location>
</feature>
<dbReference type="GO" id="GO:0000398">
    <property type="term" value="P:mRNA splicing, via spliceosome"/>
    <property type="evidence" value="ECO:0007669"/>
    <property type="project" value="TreeGrafter"/>
</dbReference>
<organism evidence="10 11">
    <name type="scientific">Trichuris suis</name>
    <name type="common">pig whipworm</name>
    <dbReference type="NCBI Taxonomy" id="68888"/>
    <lineage>
        <taxon>Eukaryota</taxon>
        <taxon>Metazoa</taxon>
        <taxon>Ecdysozoa</taxon>
        <taxon>Nematoda</taxon>
        <taxon>Enoplea</taxon>
        <taxon>Dorylaimia</taxon>
        <taxon>Trichinellida</taxon>
        <taxon>Trichuridae</taxon>
        <taxon>Trichuris</taxon>
    </lineage>
</organism>
<dbReference type="InterPro" id="IPR003891">
    <property type="entry name" value="Initiation_fac_eIF4g_MI"/>
</dbReference>
<name>A0A085MHK6_9BILA</name>
<dbReference type="GO" id="GO:0071013">
    <property type="term" value="C:catalytic step 2 spliceosome"/>
    <property type="evidence" value="ECO:0007669"/>
    <property type="project" value="TreeGrafter"/>
</dbReference>
<evidence type="ECO:0000256" key="4">
    <source>
        <dbReference type="ARBA" id="ARBA00023187"/>
    </source>
</evidence>
<accession>A0A085MHK6</accession>
<dbReference type="AlphaFoldDB" id="A0A085MHK6"/>
<feature type="compositionally biased region" description="Acidic residues" evidence="8">
    <location>
        <begin position="853"/>
        <end position="870"/>
    </location>
</feature>
<comment type="similarity">
    <text evidence="2">Belongs to the CWC22 family.</text>
</comment>
<dbReference type="Proteomes" id="UP000030764">
    <property type="component" value="Unassembled WGS sequence"/>
</dbReference>
<feature type="region of interest" description="Disordered" evidence="8">
    <location>
        <begin position="42"/>
        <end position="77"/>
    </location>
</feature>
<gene>
    <name evidence="10" type="ORF">M513_02378</name>
</gene>
<dbReference type="SUPFAM" id="SSF48371">
    <property type="entry name" value="ARM repeat"/>
    <property type="match status" value="1"/>
</dbReference>
<keyword evidence="3" id="KW-0507">mRNA processing</keyword>
<dbReference type="PROSITE" id="PS51366">
    <property type="entry name" value="MI"/>
    <property type="match status" value="1"/>
</dbReference>
<evidence type="ECO:0000256" key="2">
    <source>
        <dbReference type="ARBA" id="ARBA00006856"/>
    </source>
</evidence>
<dbReference type="Gene3D" id="1.25.40.180">
    <property type="match status" value="1"/>
</dbReference>
<proteinExistence type="inferred from homology"/>
<feature type="region of interest" description="Disordered" evidence="8">
    <location>
        <begin position="92"/>
        <end position="140"/>
    </location>
</feature>
<evidence type="ECO:0000313" key="10">
    <source>
        <dbReference type="EMBL" id="KFD56702.1"/>
    </source>
</evidence>
<feature type="compositionally biased region" description="Basic and acidic residues" evidence="8">
    <location>
        <begin position="54"/>
        <end position="77"/>
    </location>
</feature>
<feature type="compositionally biased region" description="Basic residues" evidence="8">
    <location>
        <begin position="395"/>
        <end position="408"/>
    </location>
</feature>
<feature type="region of interest" description="Disordered" evidence="8">
    <location>
        <begin position="254"/>
        <end position="548"/>
    </location>
</feature>
<evidence type="ECO:0000256" key="3">
    <source>
        <dbReference type="ARBA" id="ARBA00022664"/>
    </source>
</evidence>
<dbReference type="PANTHER" id="PTHR18034:SF3">
    <property type="entry name" value="PRE-MRNA-SPLICING FACTOR CWC22 HOMOLOG"/>
    <property type="match status" value="1"/>
</dbReference>
<feature type="compositionally biased region" description="Basic and acidic residues" evidence="8">
    <location>
        <begin position="102"/>
        <end position="118"/>
    </location>
</feature>
<dbReference type="InterPro" id="IPR003890">
    <property type="entry name" value="MIF4G-like_typ-3"/>
</dbReference>
<keyword evidence="11" id="KW-1185">Reference proteome</keyword>
<dbReference type="InterPro" id="IPR016024">
    <property type="entry name" value="ARM-type_fold"/>
</dbReference>
<evidence type="ECO:0000256" key="5">
    <source>
        <dbReference type="ARBA" id="ARBA00023242"/>
    </source>
</evidence>
<feature type="compositionally biased region" description="Basic and acidic residues" evidence="8">
    <location>
        <begin position="472"/>
        <end position="489"/>
    </location>
</feature>
<evidence type="ECO:0000256" key="8">
    <source>
        <dbReference type="SAM" id="MobiDB-lite"/>
    </source>
</evidence>
<feature type="compositionally biased region" description="Basic and acidic residues" evidence="8">
    <location>
        <begin position="379"/>
        <end position="388"/>
    </location>
</feature>
<evidence type="ECO:0000256" key="7">
    <source>
        <dbReference type="ARBA" id="ARBA00081621"/>
    </source>
</evidence>
<dbReference type="GO" id="GO:0016607">
    <property type="term" value="C:nuclear speck"/>
    <property type="evidence" value="ECO:0007669"/>
    <property type="project" value="UniProtKB-SubCell"/>
</dbReference>
<comment type="subcellular location">
    <subcellularLocation>
        <location evidence="1">Nucleus speckle</location>
    </subcellularLocation>
</comment>
<dbReference type="SMART" id="SM00543">
    <property type="entry name" value="MIF4G"/>
    <property type="match status" value="1"/>
</dbReference>
<feature type="region of interest" description="Disordered" evidence="8">
    <location>
        <begin position="852"/>
        <end position="879"/>
    </location>
</feature>
<keyword evidence="5" id="KW-0539">Nucleus</keyword>
<evidence type="ECO:0000256" key="1">
    <source>
        <dbReference type="ARBA" id="ARBA00004324"/>
    </source>
</evidence>
<dbReference type="PANTHER" id="PTHR18034">
    <property type="entry name" value="CELL CYCLE CONTROL PROTEIN CWF22-RELATED"/>
    <property type="match status" value="1"/>
</dbReference>
<sequence>MFSAQLSRVLLTALPAAVSHYRIRSSTPESSRPKHWKLLVRSSRRNAANRIMNRKSEWGKRTEKGGTSGSKKDAPVRFRDLYERGKIGEREIEQSVRVPSDATEKGIDEKSSDWKSDNSKGSSFQSEKSSDKLSKCAPHSLRHGEGVPCSAMIKGAPEAKGRCCTAGAPRRLRVAPDNRRLAVVGSASVSGKRPMDSEIKSTHGRISVYALQPTLGGAAAKKVEKSWSSISDHPRTISSIISSIVPDGASFKKRKFAQSESEGLSPPSSLPREHWRKSGKSEQLFGSSISTDKRHRIGKSEKKNDVPKSSAERLARHKSPEVRSEKRKQQGTQPSSVKRSEDGRESIKSPVQPYGRHRQNKVGSRSRDSSAEISISRTNNEDKRELFRKSGISKSKGRSRSPNLKRRRSDSNHSRDGLRGDYRRRSRRKLRNSPSGSMEELPKLSESRTFQKRQDSLKQVALEQSLNQSYSKAEEFSREGHSANDEKKGNSQLNVSPKTKFRESGRVNNNQEFLRQESPKRRSDEGLSDTSSHKKLPVESPSRLADKVVDVNSEADSDLKEWIEKKHSKSKEQERLGGAYIPPMKLRAMQASITDKNSQEYQRIAWDQLKKHIHGLVNRVNASNIIQVIEDLFKVNLIRGRGIFVRAIMQAQSFAQPYSFIMAALAAVVNSKFPAIGELLLHRLLSQFKRAFRRNDRDVAVPAVKFIAHLINQQVAHEVLALELLTLLLENPTDDSVELSVAFLKECGAKMSDLSPVGMNAIFDRLRSILHEAEVDPRVQFMIEVLFQIRKDKFVNNPPIAEGLDLVEEEDQITHAVSLDSELNLQEELNLFRYDAEFEKNEQAYEDIRNEIFESESETEEVEEKSDEETDKQNEQVTAGQNAITDLTETNLITFRRTVYLTIQSSLDFQEAIHKLLKMDIRPGYEAELCNMILDCCAQQRTYEKFFGLMAERFCRLKQEYQHHFESLFKDVYLAVHRFEITKLRNSARLFAHLLFTDSISWMPLHCIRLTEADTTSPGRIFIKILFHELVEFMGLQNLFDRIEDATMQAAFDGLFPRDHPHNTRFAINFYTSIGLGALTIGMREHLKNVPKEKVVKLPPASEQVEAEHD</sequence>
<feature type="compositionally biased region" description="Basic and acidic residues" evidence="8">
    <location>
        <begin position="338"/>
        <end position="347"/>
    </location>
</feature>
<dbReference type="SMART" id="SM00544">
    <property type="entry name" value="MA3"/>
    <property type="match status" value="1"/>
</dbReference>
<dbReference type="FunFam" id="1.25.40.180:FF:000004">
    <property type="entry name" value="pre-mRNA-splicing factor CWC22 homolog"/>
    <property type="match status" value="1"/>
</dbReference>
<feature type="compositionally biased region" description="Polar residues" evidence="8">
    <location>
        <begin position="462"/>
        <end position="471"/>
    </location>
</feature>
<dbReference type="GO" id="GO:0003723">
    <property type="term" value="F:RNA binding"/>
    <property type="evidence" value="ECO:0007669"/>
    <property type="project" value="InterPro"/>
</dbReference>
<evidence type="ECO:0000256" key="6">
    <source>
        <dbReference type="ARBA" id="ARBA00078696"/>
    </source>
</evidence>
<dbReference type="Pfam" id="PF02854">
    <property type="entry name" value="MIF4G"/>
    <property type="match status" value="1"/>
</dbReference>
<feature type="compositionally biased region" description="Basic and acidic residues" evidence="8">
    <location>
        <begin position="514"/>
        <end position="525"/>
    </location>
</feature>
<dbReference type="EMBL" id="KL363192">
    <property type="protein sequence ID" value="KFD56702.1"/>
    <property type="molecule type" value="Genomic_DNA"/>
</dbReference>
<dbReference type="InterPro" id="IPR050781">
    <property type="entry name" value="CWC22_splicing_factor"/>
</dbReference>
<feature type="domain" description="MI" evidence="9">
    <location>
        <begin position="894"/>
        <end position="1010"/>
    </location>
</feature>
<protein>
    <recommendedName>
        <fullName evidence="6">Lethal protein 858</fullName>
    </recommendedName>
    <alternativeName>
        <fullName evidence="7">Nucampholin</fullName>
    </alternativeName>
</protein>